<name>A0A0S4J6K8_BODSA</name>
<accession>A0A0S4J6K8</accession>
<sequence length="373" mass="40424">MPLDLPVERQFRHNPYSASGRVILLPRQPSADAELLVGPLTNDSAHAPTKPMAFAIPTTPTPPNTTTAPQSVCSCIMKETAPTVPSLDKNISASMSNSELCDIHELKFSVACAKEGNPKTSDGSVEQRTEASWLFTVKVVSTNGTAGLDLSIKLPCGSISSYKATIRCEHDAPKIWHDVTGVDKTENDDLLRALAVIAAAYGLTSGGKEWLVSCGSLMPSDKTEETPTTTTIPQERQPIPFSIGRVFLDIVDGNTEIAKFGTRGRGKGVVTFTTTLRPMKRDRSPTKDDQSPKEDVLDITSNVSHPQLPLLRVVVQSLAVNRTLHIKGFRVKWQGLPTGDAVAPLALRIIPRETPIYVDSPTIMLEVNPVKKE</sequence>
<protein>
    <submittedName>
        <fullName evidence="1">Uncharacterized protein</fullName>
    </submittedName>
</protein>
<organism evidence="1 2">
    <name type="scientific">Bodo saltans</name>
    <name type="common">Flagellated protozoan</name>
    <dbReference type="NCBI Taxonomy" id="75058"/>
    <lineage>
        <taxon>Eukaryota</taxon>
        <taxon>Discoba</taxon>
        <taxon>Euglenozoa</taxon>
        <taxon>Kinetoplastea</taxon>
        <taxon>Metakinetoplastina</taxon>
        <taxon>Eubodonida</taxon>
        <taxon>Bodonidae</taxon>
        <taxon>Bodo</taxon>
    </lineage>
</organism>
<evidence type="ECO:0000313" key="2">
    <source>
        <dbReference type="Proteomes" id="UP000051952"/>
    </source>
</evidence>
<dbReference type="VEuPathDB" id="TriTrypDB:BSAL_87390"/>
<proteinExistence type="predicted"/>
<reference evidence="2" key="1">
    <citation type="submission" date="2015-09" db="EMBL/GenBank/DDBJ databases">
        <authorList>
            <consortium name="Pathogen Informatics"/>
        </authorList>
    </citation>
    <scope>NUCLEOTIDE SEQUENCE [LARGE SCALE GENOMIC DNA]</scope>
    <source>
        <strain evidence="2">Lake Konstanz</strain>
    </source>
</reference>
<evidence type="ECO:0000313" key="1">
    <source>
        <dbReference type="EMBL" id="CUG83056.1"/>
    </source>
</evidence>
<gene>
    <name evidence="1" type="ORF">BSAL_87390</name>
</gene>
<keyword evidence="2" id="KW-1185">Reference proteome</keyword>
<dbReference type="Proteomes" id="UP000051952">
    <property type="component" value="Unassembled WGS sequence"/>
</dbReference>
<dbReference type="AlphaFoldDB" id="A0A0S4J6K8"/>
<dbReference type="EMBL" id="CYKH01001090">
    <property type="protein sequence ID" value="CUG83056.1"/>
    <property type="molecule type" value="Genomic_DNA"/>
</dbReference>